<dbReference type="AlphaFoldDB" id="A0A7R9NZ06"/>
<dbReference type="EMBL" id="OE004619">
    <property type="protein sequence ID" value="CAD7461308.1"/>
    <property type="molecule type" value="Genomic_DNA"/>
</dbReference>
<feature type="coiled-coil region" evidence="1">
    <location>
        <begin position="159"/>
        <end position="204"/>
    </location>
</feature>
<gene>
    <name evidence="2" type="ORF">TTEB3V08_LOCUS9220</name>
</gene>
<name>A0A7R9NZ06_9NEOP</name>
<organism evidence="2">
    <name type="scientific">Timema tahoe</name>
    <dbReference type="NCBI Taxonomy" id="61484"/>
    <lineage>
        <taxon>Eukaryota</taxon>
        <taxon>Metazoa</taxon>
        <taxon>Ecdysozoa</taxon>
        <taxon>Arthropoda</taxon>
        <taxon>Hexapoda</taxon>
        <taxon>Insecta</taxon>
        <taxon>Pterygota</taxon>
        <taxon>Neoptera</taxon>
        <taxon>Polyneoptera</taxon>
        <taxon>Phasmatodea</taxon>
        <taxon>Timematodea</taxon>
        <taxon>Timematoidea</taxon>
        <taxon>Timematidae</taxon>
        <taxon>Timema</taxon>
    </lineage>
</organism>
<accession>A0A7R9NZ06</accession>
<proteinExistence type="predicted"/>
<sequence length="317" mass="36546">MDCFQLRNLLTNAFDDLIEEDEDDASSVNSSYRIPNTSHDQGHGRFANADSIIFKHIVSQTSNQPAYNFNNNDGSENVGMSNQEYPTYENSHLMNGEYTGGGDSNISSHYTHCYRTSPGGYIVDNDVRHTPDQNQLYRQTSYNSVEQLEVLYSVRVREVQRLTQQLEEFSNEAAKERDEMFTKLAFWEAEQERAKSLHKEAEQQLWIKIINRIALQCLVDVLMILYIEQKHLQESQCCQLEQRVCELIRAQEALLVEKGETINHLSRSLEESQRQCQQLMSSTASQETLGLKLQLSTTRQEKDELSKKVHTLTVSYT</sequence>
<reference evidence="2" key="1">
    <citation type="submission" date="2020-11" db="EMBL/GenBank/DDBJ databases">
        <authorList>
            <person name="Tran Van P."/>
        </authorList>
    </citation>
    <scope>NUCLEOTIDE SEQUENCE</scope>
</reference>
<evidence type="ECO:0000256" key="1">
    <source>
        <dbReference type="SAM" id="Coils"/>
    </source>
</evidence>
<evidence type="ECO:0000313" key="2">
    <source>
        <dbReference type="EMBL" id="CAD7461308.1"/>
    </source>
</evidence>
<keyword evidence="1" id="KW-0175">Coiled coil</keyword>
<protein>
    <submittedName>
        <fullName evidence="2">Uncharacterized protein</fullName>
    </submittedName>
</protein>